<accession>A0A830H563</accession>
<evidence type="ECO:0000256" key="5">
    <source>
        <dbReference type="SAM" id="MobiDB-lite"/>
    </source>
</evidence>
<dbReference type="InterPro" id="IPR000743">
    <property type="entry name" value="Glyco_hydro_28"/>
</dbReference>
<organism evidence="6 7">
    <name type="scientific">Pycnococcus provasolii</name>
    <dbReference type="NCBI Taxonomy" id="41880"/>
    <lineage>
        <taxon>Eukaryota</taxon>
        <taxon>Viridiplantae</taxon>
        <taxon>Chlorophyta</taxon>
        <taxon>Pseudoscourfieldiophyceae</taxon>
        <taxon>Pseudoscourfieldiales</taxon>
        <taxon>Pycnococcaceae</taxon>
        <taxon>Pycnococcus</taxon>
    </lineage>
</organism>
<dbReference type="InterPro" id="IPR006626">
    <property type="entry name" value="PbH1"/>
</dbReference>
<comment type="similarity">
    <text evidence="1 4">Belongs to the glycosyl hydrolase 28 family.</text>
</comment>
<feature type="compositionally biased region" description="Basic residues" evidence="5">
    <location>
        <begin position="67"/>
        <end position="82"/>
    </location>
</feature>
<dbReference type="InterPro" id="IPR011050">
    <property type="entry name" value="Pectin_lyase_fold/virulence"/>
</dbReference>
<dbReference type="Gene3D" id="2.160.20.10">
    <property type="entry name" value="Single-stranded right-handed beta-helix, Pectin lyase-like"/>
    <property type="match status" value="1"/>
</dbReference>
<dbReference type="InterPro" id="IPR012334">
    <property type="entry name" value="Pectin_lyas_fold"/>
</dbReference>
<keyword evidence="7" id="KW-1185">Reference proteome</keyword>
<dbReference type="Proteomes" id="UP000660262">
    <property type="component" value="Unassembled WGS sequence"/>
</dbReference>
<dbReference type="AlphaFoldDB" id="A0A830H563"/>
<comment type="caution">
    <text evidence="6">The sequence shown here is derived from an EMBL/GenBank/DDBJ whole genome shotgun (WGS) entry which is preliminary data.</text>
</comment>
<protein>
    <submittedName>
        <fullName evidence="6">Uncharacterized protein</fullName>
    </submittedName>
</protein>
<dbReference type="InterPro" id="IPR051801">
    <property type="entry name" value="GH28_Enzymes"/>
</dbReference>
<evidence type="ECO:0000313" key="7">
    <source>
        <dbReference type="Proteomes" id="UP000660262"/>
    </source>
</evidence>
<feature type="region of interest" description="Disordered" evidence="5">
    <location>
        <begin position="64"/>
        <end position="125"/>
    </location>
</feature>
<feature type="compositionally biased region" description="Low complexity" evidence="5">
    <location>
        <begin position="89"/>
        <end position="99"/>
    </location>
</feature>
<dbReference type="GO" id="GO:0005975">
    <property type="term" value="P:carbohydrate metabolic process"/>
    <property type="evidence" value="ECO:0007669"/>
    <property type="project" value="InterPro"/>
</dbReference>
<dbReference type="PANTHER" id="PTHR31339">
    <property type="entry name" value="PECTIN LYASE-RELATED"/>
    <property type="match status" value="1"/>
</dbReference>
<reference evidence="6" key="1">
    <citation type="submission" date="2020-10" db="EMBL/GenBank/DDBJ databases">
        <title>Unveiling of a novel bifunctional photoreceptor, Dualchrome1, isolated from a cosmopolitan green alga.</title>
        <authorList>
            <person name="Suzuki S."/>
            <person name="Kawachi M."/>
        </authorList>
    </citation>
    <scope>NUCLEOTIDE SEQUENCE</scope>
    <source>
        <strain evidence="6">NIES 2893</strain>
    </source>
</reference>
<keyword evidence="3 4" id="KW-0326">Glycosidase</keyword>
<proteinExistence type="inferred from homology"/>
<evidence type="ECO:0000256" key="3">
    <source>
        <dbReference type="ARBA" id="ARBA00023295"/>
    </source>
</evidence>
<dbReference type="EMBL" id="BNJQ01000001">
    <property type="protein sequence ID" value="GHP01662.1"/>
    <property type="molecule type" value="Genomic_DNA"/>
</dbReference>
<evidence type="ECO:0000313" key="6">
    <source>
        <dbReference type="EMBL" id="GHP01662.1"/>
    </source>
</evidence>
<dbReference type="SUPFAM" id="SSF51126">
    <property type="entry name" value="Pectin lyase-like"/>
    <property type="match status" value="1"/>
</dbReference>
<sequence>MPVRVLTPACDTTTRRAITQDDAESNPVVIDEEVPAELRRRRRTRNRVDAHDIDDASELEGMVVDKRARKRKNPSKARRRNRRYENRIARSLKGGTLDDLTTDDESSSLGRLSSEQTVSHMGRQNSMGDTLARWTCRDGDHMVIQLDLDSERSSTTGDDAGAHVGGRRVAVAPRSGVVASFLAAATANVWLLTVACGAASASASTSSPSLFDLYTVSDGPRRAVDLDVVRDFGAVGDGNVLIENCDIRTGDDGIAIKSGWDCYGLAYGVPTVNVTVRNITVESPTSAAVCIGSEMSGGVSDVLVEGVHAINCASVLRIKAAAPRGAYVSRVTYRDVVVSNSSVVLLFDDFYGSKNPACGPSYHPPHPPEVSSVDVSDVSGTYTELAGKLYGLPNGGAITDVNVRRVRLQGVGARRVGTSWQCNEYVKGLYEDVVPTPCQSLRPNTNDDV</sequence>
<dbReference type="OrthoDB" id="187139at2759"/>
<name>A0A830H563_9CHLO</name>
<dbReference type="GO" id="GO:0004650">
    <property type="term" value="F:polygalacturonase activity"/>
    <property type="evidence" value="ECO:0007669"/>
    <property type="project" value="InterPro"/>
</dbReference>
<evidence type="ECO:0000256" key="4">
    <source>
        <dbReference type="RuleBase" id="RU361169"/>
    </source>
</evidence>
<evidence type="ECO:0000256" key="1">
    <source>
        <dbReference type="ARBA" id="ARBA00008834"/>
    </source>
</evidence>
<dbReference type="PANTHER" id="PTHR31339:SF9">
    <property type="entry name" value="PLASMIN AND FIBRONECTIN-BINDING PROTEIN A"/>
    <property type="match status" value="1"/>
</dbReference>
<dbReference type="SMART" id="SM00710">
    <property type="entry name" value="PbH1"/>
    <property type="match status" value="4"/>
</dbReference>
<keyword evidence="2 4" id="KW-0378">Hydrolase</keyword>
<feature type="compositionally biased region" description="Polar residues" evidence="5">
    <location>
        <begin position="111"/>
        <end position="125"/>
    </location>
</feature>
<gene>
    <name evidence="6" type="ORF">PPROV_000041900</name>
</gene>
<dbReference type="Pfam" id="PF00295">
    <property type="entry name" value="Glyco_hydro_28"/>
    <property type="match status" value="1"/>
</dbReference>
<evidence type="ECO:0000256" key="2">
    <source>
        <dbReference type="ARBA" id="ARBA00022801"/>
    </source>
</evidence>